<keyword evidence="2" id="KW-0808">Transferase</keyword>
<evidence type="ECO:0000259" key="1">
    <source>
        <dbReference type="Pfam" id="PF00535"/>
    </source>
</evidence>
<gene>
    <name evidence="2" type="primary">cps32F</name>
</gene>
<reference evidence="2" key="1">
    <citation type="journal article" date="2013" name="Appl. Environ. Microbiol.">
        <title>Genetic analysis of capsular polysaccharide synthesis gene clusters from all serotypes of Streptococcus suis: potential mechanisms for generation of capsular variation.</title>
        <authorList>
            <person name="Okura M."/>
            <person name="Takamatsu D."/>
            <person name="Maruyama F."/>
            <person name="Nozawa T."/>
            <person name="Nakagawa I."/>
            <person name="Osaki M."/>
            <person name="Sekizaki T."/>
            <person name="Gottschalk M."/>
            <person name="Kumagai Y."/>
            <person name="Hamada S."/>
        </authorList>
    </citation>
    <scope>NUCLEOTIDE SEQUENCE</scope>
    <source>
        <strain evidence="2">EA1172.91</strain>
    </source>
</reference>
<dbReference type="GO" id="GO:0016740">
    <property type="term" value="F:transferase activity"/>
    <property type="evidence" value="ECO:0007669"/>
    <property type="project" value="UniProtKB-KW"/>
</dbReference>
<dbReference type="InterPro" id="IPR001173">
    <property type="entry name" value="Glyco_trans_2-like"/>
</dbReference>
<dbReference type="EMBL" id="AB737836">
    <property type="protein sequence ID" value="BAM95104.1"/>
    <property type="molecule type" value="Genomic_DNA"/>
</dbReference>
<name>M1VKD2_STRSU</name>
<accession>M1VKD2</accession>
<dbReference type="SUPFAM" id="SSF53448">
    <property type="entry name" value="Nucleotide-diphospho-sugar transferases"/>
    <property type="match status" value="1"/>
</dbReference>
<protein>
    <submittedName>
        <fullName evidence="2">Putative glycosyltransferase</fullName>
    </submittedName>
</protein>
<dbReference type="InterPro" id="IPR029044">
    <property type="entry name" value="Nucleotide-diphossugar_trans"/>
</dbReference>
<dbReference type="Gene3D" id="3.90.550.10">
    <property type="entry name" value="Spore Coat Polysaccharide Biosynthesis Protein SpsA, Chain A"/>
    <property type="match status" value="1"/>
</dbReference>
<proteinExistence type="predicted"/>
<organism evidence="2">
    <name type="scientific">Streptococcus suis</name>
    <dbReference type="NCBI Taxonomy" id="1307"/>
    <lineage>
        <taxon>Bacteria</taxon>
        <taxon>Bacillati</taxon>
        <taxon>Bacillota</taxon>
        <taxon>Bacilli</taxon>
        <taxon>Lactobacillales</taxon>
        <taxon>Streptococcaceae</taxon>
        <taxon>Streptococcus</taxon>
    </lineage>
</organism>
<feature type="domain" description="Glycosyltransferase 2-like" evidence="1">
    <location>
        <begin position="9"/>
        <end position="170"/>
    </location>
</feature>
<dbReference type="AlphaFoldDB" id="M1VKD2"/>
<evidence type="ECO:0000313" key="2">
    <source>
        <dbReference type="EMBL" id="BAM95104.1"/>
    </source>
</evidence>
<dbReference type="Pfam" id="PF00535">
    <property type="entry name" value="Glycos_transf_2"/>
    <property type="match status" value="1"/>
</dbReference>
<sequence>MNNLVNIEIICPLYNAENYIETFNNSLQMQKNVNIQKIHYILTESNDNSENFLIDNNLFYTKISKKEFSHSLVRERAAMASDSDVVVFVTQDVEIVNDDWLYKLTSCLNNEIVASYSRQLTKFDNIEKYTREKNYPEISRIVSARDIEELGLNTFFFSDASSAIRTDVFKMLNGYDGKNLPTNEDMYFAHKLITNGYSIKYCAESVVYHSHDFSLKEIYDRYWLTGKFFKENSYLNEYGTNSSGAELAIYILKRIFEEKRFGLLFRFPFDMAARFLGMKAGMR</sequence>